<sequence>MSQIKNNSRFKNSQTTHFVLGGNRTGIAIAERLQMDGHSVTIVNETHNSDTVPGIKGKPTDIELLTESGLETAESVVVGTQSDARNLLVAQLIRVHFDIQQITVLVYDPERISAVAEAGHEPLCVTTILSETVAKSI</sequence>
<evidence type="ECO:0000313" key="2">
    <source>
        <dbReference type="EMBL" id="ERG95804.1"/>
    </source>
</evidence>
<dbReference type="InterPro" id="IPR003148">
    <property type="entry name" value="RCK_N"/>
</dbReference>
<evidence type="ECO:0000313" key="3">
    <source>
        <dbReference type="Proteomes" id="UP000030710"/>
    </source>
</evidence>
<organism evidence="2 3">
    <name type="scientific">Haloquadratum walsbyi J07HQW2</name>
    <dbReference type="NCBI Taxonomy" id="1238425"/>
    <lineage>
        <taxon>Archaea</taxon>
        <taxon>Methanobacteriati</taxon>
        <taxon>Methanobacteriota</taxon>
        <taxon>Stenosarchaea group</taxon>
        <taxon>Halobacteria</taxon>
        <taxon>Halobacteriales</taxon>
        <taxon>Haloferacaceae</taxon>
        <taxon>Haloquadratum</taxon>
    </lineage>
</organism>
<dbReference type="Proteomes" id="UP000030710">
    <property type="component" value="Unassembled WGS sequence"/>
</dbReference>
<dbReference type="HOGENOM" id="CLU_1933182_0_0_2"/>
<proteinExistence type="predicted"/>
<dbReference type="InterPro" id="IPR050721">
    <property type="entry name" value="Trk_Ktr_HKT_K-transport"/>
</dbReference>
<dbReference type="AlphaFoldDB" id="U1MZ59"/>
<dbReference type="GO" id="GO:0006813">
    <property type="term" value="P:potassium ion transport"/>
    <property type="evidence" value="ECO:0007669"/>
    <property type="project" value="InterPro"/>
</dbReference>
<dbReference type="EMBL" id="KE356561">
    <property type="protein sequence ID" value="ERG95804.1"/>
    <property type="molecule type" value="Genomic_DNA"/>
</dbReference>
<accession>U1MZ59</accession>
<dbReference type="Pfam" id="PF02254">
    <property type="entry name" value="TrkA_N"/>
    <property type="match status" value="1"/>
</dbReference>
<dbReference type="eggNOG" id="arCOG01957">
    <property type="taxonomic scope" value="Archaea"/>
</dbReference>
<protein>
    <submittedName>
        <fullName evidence="2">K+ transport system, NAD-binding component</fullName>
    </submittedName>
</protein>
<reference evidence="2 3" key="1">
    <citation type="journal article" date="2013" name="PLoS ONE">
        <title>Assembly-driven community genomics of a hypersaline microbial ecosystem.</title>
        <authorList>
            <person name="Podell S."/>
            <person name="Ugalde J.A."/>
            <person name="Narasingarao P."/>
            <person name="Banfield J.F."/>
            <person name="Heidelberg K.B."/>
            <person name="Allen E.E."/>
        </authorList>
    </citation>
    <scope>NUCLEOTIDE SEQUENCE [LARGE SCALE GENOMIC DNA]</scope>
    <source>
        <strain evidence="3">J07HQW2</strain>
    </source>
</reference>
<dbReference type="Gene3D" id="3.40.50.720">
    <property type="entry name" value="NAD(P)-binding Rossmann-like Domain"/>
    <property type="match status" value="1"/>
</dbReference>
<feature type="domain" description="RCK N-terminal" evidence="1">
    <location>
        <begin position="19"/>
        <end position="119"/>
    </location>
</feature>
<dbReference type="InterPro" id="IPR036291">
    <property type="entry name" value="NAD(P)-bd_dom_sf"/>
</dbReference>
<name>U1MZ59_9EURY</name>
<dbReference type="PANTHER" id="PTHR43833">
    <property type="entry name" value="POTASSIUM CHANNEL PROTEIN 2-RELATED-RELATED"/>
    <property type="match status" value="1"/>
</dbReference>
<gene>
    <name evidence="2" type="ORF">J07HQW2_02264</name>
</gene>
<dbReference type="SUPFAM" id="SSF51735">
    <property type="entry name" value="NAD(P)-binding Rossmann-fold domains"/>
    <property type="match status" value="1"/>
</dbReference>
<evidence type="ECO:0000259" key="1">
    <source>
        <dbReference type="Pfam" id="PF02254"/>
    </source>
</evidence>
<dbReference type="RefSeq" id="WP_021055276.1">
    <property type="nucleotide sequence ID" value="NZ_KE356561.1"/>
</dbReference>
<dbReference type="STRING" id="1238425.J07HQW2_02264"/>